<sequence>MRYRSTVMGSRGMVSSSHPLASLAGLKILEAGGSVVDAAIATSAALAVVQNNMCGLGGDLFALLRVGGTLVGLNGSGRAGERATIDLYEKLGYNSIPTHGPMSAITVPGMVHAWGEMHKPYGKLEFKSLLSEAIYHAERGFPVPYGYAHSVASASTTLGRYHNWAEIFLPGGEPPRPGSILRQKDLANTLKTIAEEGCETYYGGNLLDTIIRGIEAEGGILTEEDFRRHRSTWDEPLSTDYRGVKVYETAPNSQAATVLLWLNMLEHFDLSAYRPESAELLSLLFRTCTLAYKERAKWIADPEYLKLPPHFLSKEYAKKLLSEASFSLGEAVTTRGGSDGDTTYFAVMNSEGDCASVIQSNYMGFGSGLVPKGTGFVLHDRGCYFTLRRDHHNSLKPYKRTFHTLCAAIGLVDGETRFCLGSMGGDVQPQVHVQLITRLVDYGMDIQEAIDAPRWAATGTIYDQKQEFYIEEDYAHLLPALASGGYRPKTTARFSSLMGHAQGIVRLPNGALMGGADPRGDGAAIGY</sequence>
<dbReference type="PRINTS" id="PR01210">
    <property type="entry name" value="GGTRANSPTASE"/>
</dbReference>
<dbReference type="GO" id="GO:0036374">
    <property type="term" value="F:glutathione hydrolase activity"/>
    <property type="evidence" value="ECO:0007669"/>
    <property type="project" value="InterPro"/>
</dbReference>
<dbReference type="InterPro" id="IPR052896">
    <property type="entry name" value="GGT-like_enzyme"/>
</dbReference>
<comment type="caution">
    <text evidence="1">The sequence shown here is derived from an EMBL/GenBank/DDBJ whole genome shotgun (WGS) entry which is preliminary data.</text>
</comment>
<dbReference type="Gene3D" id="1.10.246.230">
    <property type="match status" value="1"/>
</dbReference>
<evidence type="ECO:0000313" key="2">
    <source>
        <dbReference type="Proteomes" id="UP000242015"/>
    </source>
</evidence>
<keyword evidence="1" id="KW-0808">Transferase</keyword>
<dbReference type="PANTHER" id="PTHR43881">
    <property type="entry name" value="GAMMA-GLUTAMYLTRANSPEPTIDASE (AFU_ORTHOLOGUE AFUA_4G13580)"/>
    <property type="match status" value="1"/>
</dbReference>
<accession>A0A2R6C6P8</accession>
<dbReference type="PANTHER" id="PTHR43881:SF1">
    <property type="entry name" value="GAMMA-GLUTAMYLTRANSPEPTIDASE (AFU_ORTHOLOGUE AFUA_4G13580)"/>
    <property type="match status" value="1"/>
</dbReference>
<dbReference type="GO" id="GO:0016740">
    <property type="term" value="F:transferase activity"/>
    <property type="evidence" value="ECO:0007669"/>
    <property type="project" value="UniProtKB-KW"/>
</dbReference>
<dbReference type="SUPFAM" id="SSF56235">
    <property type="entry name" value="N-terminal nucleophile aminohydrolases (Ntn hydrolases)"/>
    <property type="match status" value="1"/>
</dbReference>
<evidence type="ECO:0000313" key="1">
    <source>
        <dbReference type="EMBL" id="PSO06582.1"/>
    </source>
</evidence>
<dbReference type="Gene3D" id="3.60.20.40">
    <property type="match status" value="1"/>
</dbReference>
<dbReference type="InterPro" id="IPR000101">
    <property type="entry name" value="GGT_peptidase"/>
</dbReference>
<reference evidence="1 2" key="1">
    <citation type="submission" date="2017-04" db="EMBL/GenBank/DDBJ databases">
        <title>Novel microbial lineages endemic to geothermal iron-oxide mats fill important gaps in the evolutionary history of Archaea.</title>
        <authorList>
            <person name="Jay Z.J."/>
            <person name="Beam J.P."/>
            <person name="Dlakic M."/>
            <person name="Rusch D.B."/>
            <person name="Kozubal M.A."/>
            <person name="Inskeep W.P."/>
        </authorList>
    </citation>
    <scope>NUCLEOTIDE SEQUENCE [LARGE SCALE GENOMIC DNA]</scope>
    <source>
        <strain evidence="1">BE_D</strain>
    </source>
</reference>
<organism evidence="1 2">
    <name type="scientific">Candidatus Marsarchaeota G2 archaeon BE_D</name>
    <dbReference type="NCBI Taxonomy" id="1978158"/>
    <lineage>
        <taxon>Archaea</taxon>
        <taxon>Candidatus Marsarchaeota</taxon>
        <taxon>Candidatus Marsarchaeota group 2</taxon>
    </lineage>
</organism>
<dbReference type="Pfam" id="PF01019">
    <property type="entry name" value="G_glu_transpept"/>
    <property type="match status" value="1"/>
</dbReference>
<dbReference type="GO" id="GO:0006751">
    <property type="term" value="P:glutathione catabolic process"/>
    <property type="evidence" value="ECO:0007669"/>
    <property type="project" value="InterPro"/>
</dbReference>
<dbReference type="Proteomes" id="UP000242015">
    <property type="component" value="Unassembled WGS sequence"/>
</dbReference>
<gene>
    <name evidence="1" type="ORF">B9Q04_15315</name>
</gene>
<dbReference type="NCBIfam" id="TIGR00066">
    <property type="entry name" value="g_glut_trans"/>
    <property type="match status" value="1"/>
</dbReference>
<proteinExistence type="predicted"/>
<name>A0A2R6C6P8_9ARCH</name>
<dbReference type="EMBL" id="NEXF01000453">
    <property type="protein sequence ID" value="PSO06582.1"/>
    <property type="molecule type" value="Genomic_DNA"/>
</dbReference>
<dbReference type="AlphaFoldDB" id="A0A2R6C6P8"/>
<dbReference type="InterPro" id="IPR029055">
    <property type="entry name" value="Ntn_hydrolases_N"/>
</dbReference>
<protein>
    <submittedName>
        <fullName evidence="1">Gamma-glutamyltransferase</fullName>
    </submittedName>
</protein>
<dbReference type="InterPro" id="IPR043137">
    <property type="entry name" value="GGT_ssub_C"/>
</dbReference>